<proteinExistence type="predicted"/>
<gene>
    <name evidence="2" type="ORF">OnM2_082049</name>
</gene>
<comment type="caution">
    <text evidence="2">The sequence shown here is derived from an EMBL/GenBank/DDBJ whole genome shotgun (WGS) entry which is preliminary data.</text>
</comment>
<sequence>RRCRRNPISFQAQAVPELRNIYNEPGIGADIGFPEIDVPRAAGPLIGDESLIGDDPVIHSSPRDFVEYRPLYERLRRLRLEDDNSEDHVNENNLDETGQPFEVVDEG</sequence>
<evidence type="ECO:0000256" key="1">
    <source>
        <dbReference type="SAM" id="MobiDB-lite"/>
    </source>
</evidence>
<organism evidence="2 3">
    <name type="scientific">Erysiphe neolycopersici</name>
    <dbReference type="NCBI Taxonomy" id="212602"/>
    <lineage>
        <taxon>Eukaryota</taxon>
        <taxon>Fungi</taxon>
        <taxon>Dikarya</taxon>
        <taxon>Ascomycota</taxon>
        <taxon>Pezizomycotina</taxon>
        <taxon>Leotiomycetes</taxon>
        <taxon>Erysiphales</taxon>
        <taxon>Erysiphaceae</taxon>
        <taxon>Erysiphe</taxon>
    </lineage>
</organism>
<feature type="region of interest" description="Disordered" evidence="1">
    <location>
        <begin position="80"/>
        <end position="107"/>
    </location>
</feature>
<keyword evidence="3" id="KW-1185">Reference proteome</keyword>
<evidence type="ECO:0000313" key="3">
    <source>
        <dbReference type="Proteomes" id="UP000286134"/>
    </source>
</evidence>
<accession>A0A420HFV0</accession>
<dbReference type="EMBL" id="MCFK01008279">
    <property type="protein sequence ID" value="RKF56273.1"/>
    <property type="molecule type" value="Genomic_DNA"/>
</dbReference>
<feature type="non-terminal residue" evidence="2">
    <location>
        <position position="1"/>
    </location>
</feature>
<dbReference type="Proteomes" id="UP000286134">
    <property type="component" value="Unassembled WGS sequence"/>
</dbReference>
<evidence type="ECO:0000313" key="2">
    <source>
        <dbReference type="EMBL" id="RKF56273.1"/>
    </source>
</evidence>
<protein>
    <submittedName>
        <fullName evidence="2">Uncharacterized protein</fullName>
    </submittedName>
</protein>
<dbReference type="AlphaFoldDB" id="A0A420HFV0"/>
<feature type="compositionally biased region" description="Basic and acidic residues" evidence="1">
    <location>
        <begin position="80"/>
        <end position="90"/>
    </location>
</feature>
<name>A0A420HFV0_9PEZI</name>
<reference evidence="2 3" key="1">
    <citation type="journal article" date="2018" name="BMC Genomics">
        <title>Comparative genome analyses reveal sequence features reflecting distinct modes of host-adaptation between dicot and monocot powdery mildew.</title>
        <authorList>
            <person name="Wu Y."/>
            <person name="Ma X."/>
            <person name="Pan Z."/>
            <person name="Kale S.D."/>
            <person name="Song Y."/>
            <person name="King H."/>
            <person name="Zhang Q."/>
            <person name="Presley C."/>
            <person name="Deng X."/>
            <person name="Wei C.I."/>
            <person name="Xiao S."/>
        </authorList>
    </citation>
    <scope>NUCLEOTIDE SEQUENCE [LARGE SCALE GENOMIC DNA]</scope>
    <source>
        <strain evidence="2">UMSG2</strain>
    </source>
</reference>